<dbReference type="OrthoDB" id="7405099at2"/>
<dbReference type="InterPro" id="IPR007973">
    <property type="entry name" value="Pilus_assembly_TraE"/>
</dbReference>
<protein>
    <submittedName>
        <fullName evidence="1">Conjugal transfer protein TraE</fullName>
    </submittedName>
</protein>
<dbReference type="PATRIC" id="fig|1348774.3.peg.3981"/>
<geneLocation type="plasmid" evidence="1 2">
    <name>p2</name>
</geneLocation>
<dbReference type="Pfam" id="PF05309">
    <property type="entry name" value="TraE"/>
    <property type="match status" value="1"/>
</dbReference>
<evidence type="ECO:0000313" key="1">
    <source>
        <dbReference type="EMBL" id="AKM12197.1"/>
    </source>
</evidence>
<reference evidence="1 2" key="1">
    <citation type="submission" date="2015-06" db="EMBL/GenBank/DDBJ databases">
        <authorList>
            <person name="Zeng Y."/>
            <person name="Huang Y."/>
        </authorList>
    </citation>
    <scope>NUCLEOTIDE SEQUENCE [LARGE SCALE GENOMIC DNA]</scope>
    <source>
        <strain evidence="1 2">PQ-2</strain>
        <plasmid evidence="1 2">p2</plasmid>
    </source>
</reference>
<sequence>MDLSISHGQAQRLLRQRNLLAIGCALLFGVCVLLTLTAASRDREVVLQPVLAKPLTLSSSHVDKDYLELVTRDAALLTLNRSPSNLQYWMESILEITDPRTHGRMKAELMKIMSEQNGSNVSQYFTIEKLTVDPEELTSEVNGILHTVVGSKEVTAEARTFRYVWSYSGVSLKLAGFGQVTDKDKSGGEA</sequence>
<keyword evidence="2" id="KW-1185">Reference proteome</keyword>
<dbReference type="Proteomes" id="UP000035287">
    <property type="component" value="Plasmid p2"/>
</dbReference>
<name>A0A0G3XM01_9SPHN</name>
<organism evidence="1 2">
    <name type="scientific">Croceicoccus naphthovorans</name>
    <dbReference type="NCBI Taxonomy" id="1348774"/>
    <lineage>
        <taxon>Bacteria</taxon>
        <taxon>Pseudomonadati</taxon>
        <taxon>Pseudomonadota</taxon>
        <taxon>Alphaproteobacteria</taxon>
        <taxon>Sphingomonadales</taxon>
        <taxon>Erythrobacteraceae</taxon>
        <taxon>Croceicoccus</taxon>
    </lineage>
</organism>
<accession>A0A0G3XM01</accession>
<dbReference type="AlphaFoldDB" id="A0A0G3XM01"/>
<dbReference type="KEGG" id="cna:AB433_18870"/>
<evidence type="ECO:0000313" key="2">
    <source>
        <dbReference type="Proteomes" id="UP000035287"/>
    </source>
</evidence>
<dbReference type="RefSeq" id="WP_007016043.1">
    <property type="nucleotide sequence ID" value="NZ_CP011772.1"/>
</dbReference>
<keyword evidence="1" id="KW-0614">Plasmid</keyword>
<proteinExistence type="predicted"/>
<gene>
    <name evidence="1" type="ORF">AB433_18870</name>
</gene>
<dbReference type="EMBL" id="CP011772">
    <property type="protein sequence ID" value="AKM12197.1"/>
    <property type="molecule type" value="Genomic_DNA"/>
</dbReference>